<sequence length="150" mass="15818">MEITDSRLVAASQRDVWAAVHDPEILRQAIPGCQSLIATGARMEAEVTLKIGPVKATFKGDVTFDEEHPHDSMVLQGAGKGGIAGFAKGRARVTLTPEGAGTRIDYCVDVTVGGKIAQLGARLIQGTATKLSAEFFDRLEAQLVTETPAG</sequence>
<dbReference type="EMBL" id="QDDR01000018">
    <property type="protein sequence ID" value="PVE45061.1"/>
    <property type="molecule type" value="Genomic_DNA"/>
</dbReference>
<reference evidence="1 2" key="1">
    <citation type="journal article" date="2011" name="Syst. Appl. Microbiol.">
        <title>Defluviimonas denitrificans gen. nov., sp. nov., and Pararhodobacter aggregans gen. nov., sp. nov., non-phototrophic Rhodobacteraceae from the biofilter of a marine aquaculture.</title>
        <authorList>
            <person name="Foesel B.U."/>
            <person name="Drake H.L."/>
            <person name="Schramm A."/>
        </authorList>
    </citation>
    <scope>NUCLEOTIDE SEQUENCE [LARGE SCALE GENOMIC DNA]</scope>
    <source>
        <strain evidence="1 2">D1-19</strain>
    </source>
</reference>
<gene>
    <name evidence="1" type="ORF">DDE23_23100</name>
</gene>
<dbReference type="PANTHER" id="PTHR38588">
    <property type="entry name" value="BLL0334 PROTEIN"/>
    <property type="match status" value="1"/>
</dbReference>
<evidence type="ECO:0000313" key="2">
    <source>
        <dbReference type="Proteomes" id="UP000244810"/>
    </source>
</evidence>
<comment type="caution">
    <text evidence="1">The sequence shown here is derived from an EMBL/GenBank/DDBJ whole genome shotgun (WGS) entry which is preliminary data.</text>
</comment>
<name>A0A2T7UK58_9RHOB</name>
<dbReference type="AlphaFoldDB" id="A0A2T7UK58"/>
<dbReference type="OrthoDB" id="9787428at2"/>
<keyword evidence="2" id="KW-1185">Reference proteome</keyword>
<organism evidence="1 2">
    <name type="scientific">Pararhodobacter aggregans</name>
    <dbReference type="NCBI Taxonomy" id="404875"/>
    <lineage>
        <taxon>Bacteria</taxon>
        <taxon>Pseudomonadati</taxon>
        <taxon>Pseudomonadota</taxon>
        <taxon>Alphaproteobacteria</taxon>
        <taxon>Rhodobacterales</taxon>
        <taxon>Paracoccaceae</taxon>
        <taxon>Pararhodobacter</taxon>
    </lineage>
</organism>
<dbReference type="RefSeq" id="WP_107750940.1">
    <property type="nucleotide sequence ID" value="NZ_QBKF01000003.1"/>
</dbReference>
<dbReference type="SUPFAM" id="SSF55961">
    <property type="entry name" value="Bet v1-like"/>
    <property type="match status" value="1"/>
</dbReference>
<evidence type="ECO:0000313" key="1">
    <source>
        <dbReference type="EMBL" id="PVE45061.1"/>
    </source>
</evidence>
<proteinExistence type="predicted"/>
<dbReference type="CDD" id="cd05018">
    <property type="entry name" value="CoxG"/>
    <property type="match status" value="1"/>
</dbReference>
<accession>A0A2T7UK58</accession>
<dbReference type="InterPro" id="IPR023393">
    <property type="entry name" value="START-like_dom_sf"/>
</dbReference>
<dbReference type="Pfam" id="PF06240">
    <property type="entry name" value="COXG"/>
    <property type="match status" value="1"/>
</dbReference>
<dbReference type="Proteomes" id="UP000244810">
    <property type="component" value="Unassembled WGS sequence"/>
</dbReference>
<dbReference type="PANTHER" id="PTHR38588:SF1">
    <property type="entry name" value="BLL0334 PROTEIN"/>
    <property type="match status" value="1"/>
</dbReference>
<dbReference type="Gene3D" id="3.30.530.20">
    <property type="match status" value="1"/>
</dbReference>
<dbReference type="InterPro" id="IPR010419">
    <property type="entry name" value="CO_DH_gsu"/>
</dbReference>
<protein>
    <submittedName>
        <fullName evidence="1">Carbon monoxide dehydrogenase</fullName>
    </submittedName>
</protein>